<evidence type="ECO:0000256" key="2">
    <source>
        <dbReference type="ARBA" id="ARBA00022448"/>
    </source>
</evidence>
<feature type="transmembrane region" description="Helical" evidence="7">
    <location>
        <begin position="323"/>
        <end position="346"/>
    </location>
</feature>
<feature type="transmembrane region" description="Helical" evidence="7">
    <location>
        <begin position="132"/>
        <end position="154"/>
    </location>
</feature>
<dbReference type="GO" id="GO:0022857">
    <property type="term" value="F:transmembrane transporter activity"/>
    <property type="evidence" value="ECO:0007669"/>
    <property type="project" value="InterPro"/>
</dbReference>
<feature type="transmembrane region" description="Helical" evidence="7">
    <location>
        <begin position="464"/>
        <end position="483"/>
    </location>
</feature>
<gene>
    <name evidence="9" type="ORF">JCM9152_3749</name>
</gene>
<dbReference type="EMBL" id="BAUU01000031">
    <property type="protein sequence ID" value="GAE32225.1"/>
    <property type="molecule type" value="Genomic_DNA"/>
</dbReference>
<dbReference type="InterPro" id="IPR011701">
    <property type="entry name" value="MFS"/>
</dbReference>
<dbReference type="SUPFAM" id="SSF103473">
    <property type="entry name" value="MFS general substrate transporter"/>
    <property type="match status" value="1"/>
</dbReference>
<proteinExistence type="predicted"/>
<keyword evidence="6 7" id="KW-0472">Membrane</keyword>
<evidence type="ECO:0000256" key="3">
    <source>
        <dbReference type="ARBA" id="ARBA00022475"/>
    </source>
</evidence>
<evidence type="ECO:0000256" key="4">
    <source>
        <dbReference type="ARBA" id="ARBA00022692"/>
    </source>
</evidence>
<feature type="transmembrane region" description="Helical" evidence="7">
    <location>
        <begin position="220"/>
        <end position="242"/>
    </location>
</feature>
<protein>
    <submittedName>
        <fullName evidence="9">Drug resistance transporter</fullName>
    </submittedName>
</protein>
<dbReference type="FunFam" id="1.20.1720.10:FF:000004">
    <property type="entry name" value="EmrB/QacA family drug resistance transporter"/>
    <property type="match status" value="1"/>
</dbReference>
<evidence type="ECO:0000256" key="5">
    <source>
        <dbReference type="ARBA" id="ARBA00022989"/>
    </source>
</evidence>
<dbReference type="AlphaFoldDB" id="W4QJC6"/>
<evidence type="ECO:0000256" key="1">
    <source>
        <dbReference type="ARBA" id="ARBA00004651"/>
    </source>
</evidence>
<dbReference type="PROSITE" id="PS50850">
    <property type="entry name" value="MFS"/>
    <property type="match status" value="1"/>
</dbReference>
<reference evidence="9" key="1">
    <citation type="journal article" date="2014" name="Genome Announc.">
        <title>Draft Genome Sequences of Three Alkaliphilic Bacillus Strains, Bacillus wakoensis JCM 9140T, Bacillus akibai JCM 9157T, and Bacillus hemicellulosilyticus JCM 9152T.</title>
        <authorList>
            <person name="Yuki M."/>
            <person name="Oshima K."/>
            <person name="Suda W."/>
            <person name="Oshida Y."/>
            <person name="Kitamura K."/>
            <person name="Iida T."/>
            <person name="Hattori M."/>
            <person name="Ohkuma M."/>
        </authorList>
    </citation>
    <scope>NUCLEOTIDE SEQUENCE [LARGE SCALE GENOMIC DNA]</scope>
    <source>
        <strain evidence="9">JCM 9152</strain>
    </source>
</reference>
<dbReference type="STRING" id="1236971.JCM9152_3749"/>
<dbReference type="Gene3D" id="1.20.1250.20">
    <property type="entry name" value="MFS general substrate transporter like domains"/>
    <property type="match status" value="1"/>
</dbReference>
<keyword evidence="10" id="KW-1185">Reference proteome</keyword>
<dbReference type="CDD" id="cd17502">
    <property type="entry name" value="MFS_Azr1_MDR_like"/>
    <property type="match status" value="1"/>
</dbReference>
<dbReference type="Gene3D" id="1.20.1720.10">
    <property type="entry name" value="Multidrug resistance protein D"/>
    <property type="match status" value="1"/>
</dbReference>
<dbReference type="InterPro" id="IPR036259">
    <property type="entry name" value="MFS_trans_sf"/>
</dbReference>
<feature type="transmembrane region" description="Helical" evidence="7">
    <location>
        <begin position="160"/>
        <end position="183"/>
    </location>
</feature>
<dbReference type="InterPro" id="IPR020846">
    <property type="entry name" value="MFS_dom"/>
</dbReference>
<evidence type="ECO:0000256" key="7">
    <source>
        <dbReference type="SAM" id="Phobius"/>
    </source>
</evidence>
<sequence length="496" mass="54859">MNETKRPLVLVAVMLAMFMAAVEATIIATAMPRIVADLGGFALFSWVFSAYLLMQVVTIPLYGKLADIYGRKLIFSIGIILFLIGSILCGFSWSMEMLILSRFIQGIGAGAVQPIATTIVGDMYTKEERAKIQGYLSSIWGISAILGPLLGAFFVEYVNWSWVFWINVPFGIFSVLIVCLFLNEKIEQKQQKLDYGGALLLFVTMTTMMFVFLQLDGDSFLTWVQLLFIFVCSIIGLIWFIYHEKKTLAPMVNFTLWKRREILYANLASLTTGAMLLTVSTFLPTYVQAILEQSPLIAGLTLTAMSIGWPISAMIAGKMILKVGFRITALIGGGGLFVGAICYLTLSSIAYPLWAALGSFFIGVGMGFSTTTFIVSIQSTVDWKSRGEATAMNMFMRQLGGVIGVTLLGGLLNRYLRTYFQNVDDKVTFEPTIDEVNRILDETERVALTNNEQLLLQEGLSGGLSYIFIALLVLAVVTFFLILQLPKDEKSKEAGK</sequence>
<dbReference type="PANTHER" id="PTHR23501:SF191">
    <property type="entry name" value="VACUOLAR BASIC AMINO ACID TRANSPORTER 4"/>
    <property type="match status" value="1"/>
</dbReference>
<feature type="domain" description="Major facilitator superfamily (MFS) profile" evidence="8">
    <location>
        <begin position="9"/>
        <end position="490"/>
    </location>
</feature>
<feature type="transmembrane region" description="Helical" evidence="7">
    <location>
        <begin position="295"/>
        <end position="316"/>
    </location>
</feature>
<name>W4QJC6_9BACI</name>
<dbReference type="NCBIfam" id="TIGR00711">
    <property type="entry name" value="efflux_EmrB"/>
    <property type="match status" value="1"/>
</dbReference>
<keyword evidence="4 7" id="KW-0812">Transmembrane</keyword>
<keyword evidence="5 7" id="KW-1133">Transmembrane helix</keyword>
<dbReference type="OrthoDB" id="9807274at2"/>
<evidence type="ECO:0000256" key="6">
    <source>
        <dbReference type="ARBA" id="ARBA00023136"/>
    </source>
</evidence>
<dbReference type="InterPro" id="IPR004638">
    <property type="entry name" value="EmrB-like"/>
</dbReference>
<feature type="transmembrane region" description="Helical" evidence="7">
    <location>
        <begin position="73"/>
        <end position="93"/>
    </location>
</feature>
<feature type="transmembrane region" description="Helical" evidence="7">
    <location>
        <begin position="398"/>
        <end position="416"/>
    </location>
</feature>
<feature type="transmembrane region" description="Helical" evidence="7">
    <location>
        <begin position="99"/>
        <end position="120"/>
    </location>
</feature>
<evidence type="ECO:0000313" key="10">
    <source>
        <dbReference type="Proteomes" id="UP000018895"/>
    </source>
</evidence>
<dbReference type="RefSeq" id="WP_035346551.1">
    <property type="nucleotide sequence ID" value="NZ_BAUU01000031.1"/>
</dbReference>
<comment type="caution">
    <text evidence="9">The sequence shown here is derived from an EMBL/GenBank/DDBJ whole genome shotgun (WGS) entry which is preliminary data.</text>
</comment>
<dbReference type="Proteomes" id="UP000018895">
    <property type="component" value="Unassembled WGS sequence"/>
</dbReference>
<keyword evidence="3" id="KW-1003">Cell membrane</keyword>
<organism evidence="9 10">
    <name type="scientific">Halalkalibacter hemicellulosilyticusJCM 9152</name>
    <dbReference type="NCBI Taxonomy" id="1236971"/>
    <lineage>
        <taxon>Bacteria</taxon>
        <taxon>Bacillati</taxon>
        <taxon>Bacillota</taxon>
        <taxon>Bacilli</taxon>
        <taxon>Bacillales</taxon>
        <taxon>Bacillaceae</taxon>
        <taxon>Halalkalibacter</taxon>
    </lineage>
</organism>
<dbReference type="PANTHER" id="PTHR23501">
    <property type="entry name" value="MAJOR FACILITATOR SUPERFAMILY"/>
    <property type="match status" value="1"/>
</dbReference>
<dbReference type="GO" id="GO:0005886">
    <property type="term" value="C:plasma membrane"/>
    <property type="evidence" value="ECO:0007669"/>
    <property type="project" value="UniProtKB-SubCell"/>
</dbReference>
<feature type="transmembrane region" description="Helical" evidence="7">
    <location>
        <begin position="352"/>
        <end position="377"/>
    </location>
</feature>
<feature type="transmembrane region" description="Helical" evidence="7">
    <location>
        <begin position="263"/>
        <end position="283"/>
    </location>
</feature>
<feature type="transmembrane region" description="Helical" evidence="7">
    <location>
        <begin position="40"/>
        <end position="61"/>
    </location>
</feature>
<evidence type="ECO:0000259" key="8">
    <source>
        <dbReference type="PROSITE" id="PS50850"/>
    </source>
</evidence>
<dbReference type="Pfam" id="PF07690">
    <property type="entry name" value="MFS_1"/>
    <property type="match status" value="1"/>
</dbReference>
<feature type="transmembrane region" description="Helical" evidence="7">
    <location>
        <begin position="195"/>
        <end position="214"/>
    </location>
</feature>
<accession>W4QJC6</accession>
<evidence type="ECO:0000313" key="9">
    <source>
        <dbReference type="EMBL" id="GAE32225.1"/>
    </source>
</evidence>
<keyword evidence="2" id="KW-0813">Transport</keyword>
<comment type="subcellular location">
    <subcellularLocation>
        <location evidence="1">Cell membrane</location>
        <topology evidence="1">Multi-pass membrane protein</topology>
    </subcellularLocation>
</comment>